<feature type="repeat" description="TPR" evidence="3">
    <location>
        <begin position="253"/>
        <end position="286"/>
    </location>
</feature>
<feature type="repeat" description="TPR" evidence="3">
    <location>
        <begin position="287"/>
        <end position="320"/>
    </location>
</feature>
<dbReference type="HOGENOM" id="CLU_027125_0_0_10"/>
<feature type="repeat" description="TPR" evidence="3">
    <location>
        <begin position="185"/>
        <end position="218"/>
    </location>
</feature>
<feature type="repeat" description="TPR" evidence="3">
    <location>
        <begin position="151"/>
        <end position="184"/>
    </location>
</feature>
<dbReference type="InterPro" id="IPR019734">
    <property type="entry name" value="TPR_rpt"/>
</dbReference>
<dbReference type="STRING" id="1433126.BN938_2791"/>
<dbReference type="PANTHER" id="PTHR44858:SF1">
    <property type="entry name" value="UDP-N-ACETYLGLUCOSAMINE--PEPTIDE N-ACETYLGLUCOSAMINYLTRANSFERASE SPINDLY-RELATED"/>
    <property type="match status" value="1"/>
</dbReference>
<dbReference type="AlphaFoldDB" id="A0A060RBA9"/>
<dbReference type="KEGG" id="rbc:BN938_2791"/>
<dbReference type="Proteomes" id="UP000027616">
    <property type="component" value="Chromosome I"/>
</dbReference>
<gene>
    <name evidence="4" type="ORF">BN938_2791</name>
</gene>
<evidence type="ECO:0000256" key="2">
    <source>
        <dbReference type="ARBA" id="ARBA00022803"/>
    </source>
</evidence>
<dbReference type="GO" id="GO:0046813">
    <property type="term" value="P:receptor-mediated virion attachment to host cell"/>
    <property type="evidence" value="ECO:0007669"/>
    <property type="project" value="TreeGrafter"/>
</dbReference>
<dbReference type="PANTHER" id="PTHR44858">
    <property type="entry name" value="TETRATRICOPEPTIDE REPEAT PROTEIN 6"/>
    <property type="match status" value="1"/>
</dbReference>
<dbReference type="SUPFAM" id="SSF48452">
    <property type="entry name" value="TPR-like"/>
    <property type="match status" value="3"/>
</dbReference>
<dbReference type="PATRIC" id="fig|1433126.3.peg.2761"/>
<evidence type="ECO:0000313" key="4">
    <source>
        <dbReference type="EMBL" id="CDN32857.1"/>
    </source>
</evidence>
<evidence type="ECO:0000313" key="5">
    <source>
        <dbReference type="Proteomes" id="UP000027616"/>
    </source>
</evidence>
<keyword evidence="2 3" id="KW-0802">TPR repeat</keyword>
<dbReference type="Pfam" id="PF00515">
    <property type="entry name" value="TPR_1"/>
    <property type="match status" value="2"/>
</dbReference>
<evidence type="ECO:0000256" key="1">
    <source>
        <dbReference type="ARBA" id="ARBA00022737"/>
    </source>
</evidence>
<dbReference type="GO" id="GO:0009279">
    <property type="term" value="C:cell outer membrane"/>
    <property type="evidence" value="ECO:0007669"/>
    <property type="project" value="TreeGrafter"/>
</dbReference>
<name>A0A060RBA9_9BACT</name>
<dbReference type="Gene3D" id="1.25.40.10">
    <property type="entry name" value="Tetratricopeptide repeat domain"/>
    <property type="match status" value="5"/>
</dbReference>
<dbReference type="eggNOG" id="COG0457">
    <property type="taxonomic scope" value="Bacteria"/>
</dbReference>
<proteinExistence type="predicted"/>
<reference evidence="4 5" key="1">
    <citation type="journal article" date="2015" name="Genome Announc.">
        <title>Complete Genome Sequence of the Novel Leech Symbiont Mucinivorans hirudinis M3T.</title>
        <authorList>
            <person name="Nelson M.C."/>
            <person name="Bomar L."/>
            <person name="Graf J."/>
        </authorList>
    </citation>
    <scope>NUCLEOTIDE SEQUENCE [LARGE SCALE GENOMIC DNA]</scope>
    <source>
        <strain evidence="5">M3</strain>
    </source>
</reference>
<dbReference type="InterPro" id="IPR011990">
    <property type="entry name" value="TPR-like_helical_dom_sf"/>
</dbReference>
<dbReference type="Pfam" id="PF13432">
    <property type="entry name" value="TPR_16"/>
    <property type="match status" value="2"/>
</dbReference>
<dbReference type="InterPro" id="IPR050498">
    <property type="entry name" value="Ycf3"/>
</dbReference>
<feature type="repeat" description="TPR" evidence="3">
    <location>
        <begin position="117"/>
        <end position="150"/>
    </location>
</feature>
<evidence type="ECO:0000256" key="3">
    <source>
        <dbReference type="PROSITE-ProRule" id="PRU00339"/>
    </source>
</evidence>
<feature type="repeat" description="TPR" evidence="3">
    <location>
        <begin position="567"/>
        <end position="600"/>
    </location>
</feature>
<dbReference type="PROSITE" id="PS50005">
    <property type="entry name" value="TPR"/>
    <property type="match status" value="7"/>
</dbReference>
<keyword evidence="1" id="KW-0677">Repeat</keyword>
<feature type="repeat" description="TPR" evidence="3">
    <location>
        <begin position="83"/>
        <end position="116"/>
    </location>
</feature>
<dbReference type="EMBL" id="HG934468">
    <property type="protein sequence ID" value="CDN32857.1"/>
    <property type="molecule type" value="Genomic_DNA"/>
</dbReference>
<dbReference type="SMART" id="SM00028">
    <property type="entry name" value="TPR"/>
    <property type="match status" value="12"/>
</dbReference>
<keyword evidence="5" id="KW-1185">Reference proteome</keyword>
<protein>
    <submittedName>
        <fullName evidence="4">TPR repeat</fullName>
    </submittedName>
</protein>
<sequence length="646" mass="73992">MFLLIFSASLAQLNKPYFYQRGRELIIDGKFRQAIEALNILLRNQPTDYEGFFLRGVSKYNLDDLAGAYSDFTAAIDINENYTSAYQYRAITNSRMGLYAAALDDFARALAIRPTMAGLYYSRGVTFFLNQQFEQSIKDFDQFVRLEPREPSGYINRGTSYLYLKDTVKAVANYERAIEVNPYNPDGYMRRGLVSMMQGKYISAIPYLDKTIELSPEAAYPYFYRAMAFSNLEKIMLALEDFDSSIARDSTNSVAFFNRAILRTQIGDYNRAIEDYTRVAVNNPGNVLVFYNRAHVNSQIGDYKAAIDDYSSAIELYPDFANAYLFRANLRRNLGDIKGSQSDTRIAQAKIAEYRSKLNDSTFSKYADTSKRFNKMMSFDADFGNEDFTRLTGDVKQDVKLLPMYRFQFVKERRDTRYDPTKYRNQRLDAFLSAFRIAPVELTNSESTVSRDSLQLLDTRITDSISMWNMVFAKGITQSAMSQYNSSLNFYNYAIDERPADPFAYINRGVTQAAMIEFIASLDGDYQNVTIDMDPAARLKRTEKRNYDYTAAIADLKKAAELMPELPQIQYNLGNMMAMSGDMPAAIKYYTKAIELFPYFGEAYFNRGLAQIYLKENKTGCFDMSKAGELGVAEAYEVLKKYCITK</sequence>
<accession>A0A060RBA9</accession>
<organism evidence="4 5">
    <name type="scientific">Mucinivorans hirudinis</name>
    <dbReference type="NCBI Taxonomy" id="1433126"/>
    <lineage>
        <taxon>Bacteria</taxon>
        <taxon>Pseudomonadati</taxon>
        <taxon>Bacteroidota</taxon>
        <taxon>Bacteroidia</taxon>
        <taxon>Bacteroidales</taxon>
        <taxon>Rikenellaceae</taxon>
        <taxon>Mucinivorans</taxon>
    </lineage>
</organism>